<accession>A0A0C2WLT5</accession>
<evidence type="ECO:0000313" key="2">
    <source>
        <dbReference type="Proteomes" id="UP000054549"/>
    </source>
</evidence>
<dbReference type="EMBL" id="KN818380">
    <property type="protein sequence ID" value="KIL57158.1"/>
    <property type="molecule type" value="Genomic_DNA"/>
</dbReference>
<reference evidence="1 2" key="1">
    <citation type="submission" date="2014-04" db="EMBL/GenBank/DDBJ databases">
        <title>Evolutionary Origins and Diversification of the Mycorrhizal Mutualists.</title>
        <authorList>
            <consortium name="DOE Joint Genome Institute"/>
            <consortium name="Mycorrhizal Genomics Consortium"/>
            <person name="Kohler A."/>
            <person name="Kuo A."/>
            <person name="Nagy L.G."/>
            <person name="Floudas D."/>
            <person name="Copeland A."/>
            <person name="Barry K.W."/>
            <person name="Cichocki N."/>
            <person name="Veneault-Fourrey C."/>
            <person name="LaButti K."/>
            <person name="Lindquist E.A."/>
            <person name="Lipzen A."/>
            <person name="Lundell T."/>
            <person name="Morin E."/>
            <person name="Murat C."/>
            <person name="Riley R."/>
            <person name="Ohm R."/>
            <person name="Sun H."/>
            <person name="Tunlid A."/>
            <person name="Henrissat B."/>
            <person name="Grigoriev I.V."/>
            <person name="Hibbett D.S."/>
            <person name="Martin F."/>
        </authorList>
    </citation>
    <scope>NUCLEOTIDE SEQUENCE [LARGE SCALE GENOMIC DNA]</scope>
    <source>
        <strain evidence="1 2">Koide BX008</strain>
    </source>
</reference>
<keyword evidence="2" id="KW-1185">Reference proteome</keyword>
<dbReference type="Proteomes" id="UP000054549">
    <property type="component" value="Unassembled WGS sequence"/>
</dbReference>
<evidence type="ECO:0000313" key="1">
    <source>
        <dbReference type="EMBL" id="KIL57158.1"/>
    </source>
</evidence>
<dbReference type="InParanoid" id="A0A0C2WLT5"/>
<organism evidence="1 2">
    <name type="scientific">Amanita muscaria (strain Koide BX008)</name>
    <dbReference type="NCBI Taxonomy" id="946122"/>
    <lineage>
        <taxon>Eukaryota</taxon>
        <taxon>Fungi</taxon>
        <taxon>Dikarya</taxon>
        <taxon>Basidiomycota</taxon>
        <taxon>Agaricomycotina</taxon>
        <taxon>Agaricomycetes</taxon>
        <taxon>Agaricomycetidae</taxon>
        <taxon>Agaricales</taxon>
        <taxon>Pluteineae</taxon>
        <taxon>Amanitaceae</taxon>
        <taxon>Amanita</taxon>
    </lineage>
</organism>
<sequence length="121" mass="12646">MGCTRSATACAAVEEGSEYTRVNRWAAEALTESDRVGVVDDDVEQPRFNVVKPAHAPAATADVLPVPFMLLVFMPVIVPAPIATTAPPAAAPATELDDDAVEVEPVPELAFGSWDPTTGEG</sequence>
<gene>
    <name evidence="1" type="ORF">M378DRAFT_16429</name>
</gene>
<proteinExistence type="predicted"/>
<protein>
    <submittedName>
        <fullName evidence="1">Uncharacterized protein</fullName>
    </submittedName>
</protein>
<dbReference type="AlphaFoldDB" id="A0A0C2WLT5"/>
<name>A0A0C2WLT5_AMAMK</name>
<dbReference type="HOGENOM" id="CLU_156290_0_0_1"/>